<proteinExistence type="inferred from homology"/>
<name>A0A4P8YFJ9_9ENTR</name>
<evidence type="ECO:0000313" key="4">
    <source>
        <dbReference type="Proteomes" id="UP000302163"/>
    </source>
</evidence>
<feature type="transmembrane region" description="Helical" evidence="2">
    <location>
        <begin position="20"/>
        <end position="37"/>
    </location>
</feature>
<dbReference type="OrthoDB" id="5593698at2"/>
<dbReference type="Proteomes" id="UP000302163">
    <property type="component" value="Chromosome"/>
</dbReference>
<keyword evidence="4" id="KW-1185">Reference proteome</keyword>
<organism evidence="3 4">
    <name type="scientific">Jejubacter calystegiae</name>
    <dbReference type="NCBI Taxonomy" id="2579935"/>
    <lineage>
        <taxon>Bacteria</taxon>
        <taxon>Pseudomonadati</taxon>
        <taxon>Pseudomonadota</taxon>
        <taxon>Gammaproteobacteria</taxon>
        <taxon>Enterobacterales</taxon>
        <taxon>Enterobacteriaceae</taxon>
        <taxon>Jejubacter</taxon>
    </lineage>
</organism>
<keyword evidence="2" id="KW-1133">Transmembrane helix</keyword>
<dbReference type="PROSITE" id="PS51257">
    <property type="entry name" value="PROKAR_LIPOPROTEIN"/>
    <property type="match status" value="1"/>
</dbReference>
<sequence>MSFSDQRGNNSSGKVVQCCLYGIWLFWLSAIGCYVTSCNGLLAVSVAAMVVLCLILMANKLFSGRSMFRMFNFNKGEAKTGSCSTLTNPKSENRLNMERPPAEEGQMVRETIITPGVVLRGSVSSEVDIIIDGTIEGDVSSQKSIRVDGKGNITGNVVGRKVTINGYLKGSCRANIVVIMEHGRVEGDIFAHELSIERGGVFIGGSNHIDEMVLEDVDGGEQVKTPFPVSEQVEESNIIMSEFNR</sequence>
<evidence type="ECO:0000313" key="3">
    <source>
        <dbReference type="EMBL" id="QCT19425.1"/>
    </source>
</evidence>
<keyword evidence="2" id="KW-0472">Membrane</keyword>
<evidence type="ECO:0000256" key="2">
    <source>
        <dbReference type="SAM" id="Phobius"/>
    </source>
</evidence>
<keyword evidence="2" id="KW-0812">Transmembrane</keyword>
<dbReference type="Pfam" id="PF04519">
    <property type="entry name" value="Bactofilin"/>
    <property type="match status" value="1"/>
</dbReference>
<feature type="transmembrane region" description="Helical" evidence="2">
    <location>
        <begin position="43"/>
        <end position="62"/>
    </location>
</feature>
<accession>A0A4P8YFJ9</accession>
<dbReference type="KEGG" id="izh:FEM41_07055"/>
<dbReference type="AlphaFoldDB" id="A0A4P8YFJ9"/>
<dbReference type="PANTHER" id="PTHR35024">
    <property type="entry name" value="HYPOTHETICAL CYTOSOLIC PROTEIN"/>
    <property type="match status" value="1"/>
</dbReference>
<protein>
    <submittedName>
        <fullName evidence="3">Polymer-forming cytoskeletal protein</fullName>
    </submittedName>
</protein>
<dbReference type="PANTHER" id="PTHR35024:SF4">
    <property type="entry name" value="POLYMER-FORMING CYTOSKELETAL PROTEIN"/>
    <property type="match status" value="1"/>
</dbReference>
<dbReference type="InterPro" id="IPR007607">
    <property type="entry name" value="BacA/B"/>
</dbReference>
<evidence type="ECO:0000256" key="1">
    <source>
        <dbReference type="ARBA" id="ARBA00044755"/>
    </source>
</evidence>
<dbReference type="EMBL" id="CP040428">
    <property type="protein sequence ID" value="QCT19425.1"/>
    <property type="molecule type" value="Genomic_DNA"/>
</dbReference>
<comment type="similarity">
    <text evidence="1">Belongs to the bactofilin family.</text>
</comment>
<reference evidence="3 4" key="1">
    <citation type="submission" date="2019-05" db="EMBL/GenBank/DDBJ databases">
        <title>Complete genome sequence of Izhakiella calystegiae KSNA2, an endophyte isolated from beach morning glory (Calystegia soldanella).</title>
        <authorList>
            <person name="Jiang L."/>
            <person name="Jeong J.C."/>
            <person name="Kim C.Y."/>
            <person name="Kim D.H."/>
            <person name="Kim S.W."/>
            <person name="Lee j."/>
        </authorList>
    </citation>
    <scope>NUCLEOTIDE SEQUENCE [LARGE SCALE GENOMIC DNA]</scope>
    <source>
        <strain evidence="3 4">KSNA2</strain>
    </source>
</reference>
<gene>
    <name evidence="3" type="ORF">FEM41_07055</name>
</gene>